<comment type="catalytic activity">
    <reaction evidence="5">
        <text>L-homocysteine + H2O = 2-oxobutanoate + hydrogen sulfide + NH4(+) + H(+)</text>
        <dbReference type="Rhea" id="RHEA:14501"/>
        <dbReference type="ChEBI" id="CHEBI:15377"/>
        <dbReference type="ChEBI" id="CHEBI:15378"/>
        <dbReference type="ChEBI" id="CHEBI:16763"/>
        <dbReference type="ChEBI" id="CHEBI:28938"/>
        <dbReference type="ChEBI" id="CHEBI:29919"/>
        <dbReference type="ChEBI" id="CHEBI:58199"/>
        <dbReference type="EC" id="4.4.1.2"/>
    </reaction>
    <physiologicalReaction direction="left-to-right" evidence="5">
        <dbReference type="Rhea" id="RHEA:14502"/>
    </physiologicalReaction>
</comment>
<dbReference type="FunFam" id="3.40.640.10:FF:000046">
    <property type="entry name" value="Cystathionine gamma-lyase"/>
    <property type="match status" value="1"/>
</dbReference>
<dbReference type="SUPFAM" id="SSF53383">
    <property type="entry name" value="PLP-dependent transferases"/>
    <property type="match status" value="1"/>
</dbReference>
<dbReference type="GO" id="GO:0018826">
    <property type="term" value="F:methionine gamma-lyase activity"/>
    <property type="evidence" value="ECO:0007669"/>
    <property type="project" value="UniProtKB-EC"/>
</dbReference>
<dbReference type="Pfam" id="PF01053">
    <property type="entry name" value="Cys_Met_Meta_PP"/>
    <property type="match status" value="1"/>
</dbReference>
<evidence type="ECO:0000256" key="1">
    <source>
        <dbReference type="ARBA" id="ARBA00001933"/>
    </source>
</evidence>
<dbReference type="GO" id="GO:0019346">
    <property type="term" value="P:transsulfuration"/>
    <property type="evidence" value="ECO:0007669"/>
    <property type="project" value="InterPro"/>
</dbReference>
<dbReference type="GO" id="GO:0030170">
    <property type="term" value="F:pyridoxal phosphate binding"/>
    <property type="evidence" value="ECO:0007669"/>
    <property type="project" value="InterPro"/>
</dbReference>
<evidence type="ECO:0000313" key="9">
    <source>
        <dbReference type="EMBL" id="GLZ79351.1"/>
    </source>
</evidence>
<name>A0A9W6SNS4_9ACTN</name>
<dbReference type="InterPro" id="IPR015421">
    <property type="entry name" value="PyrdxlP-dep_Trfase_major"/>
</dbReference>
<evidence type="ECO:0000256" key="4">
    <source>
        <dbReference type="ARBA" id="ARBA00047199"/>
    </source>
</evidence>
<dbReference type="InterPro" id="IPR015424">
    <property type="entry name" value="PyrdxlP-dep_Trfase"/>
</dbReference>
<dbReference type="PANTHER" id="PTHR11808:SF85">
    <property type="entry name" value="CYSTATHIONINE GAMMA-LYASE-RELATED"/>
    <property type="match status" value="1"/>
</dbReference>
<dbReference type="Gene3D" id="3.90.1150.10">
    <property type="entry name" value="Aspartate Aminotransferase, domain 1"/>
    <property type="match status" value="1"/>
</dbReference>
<proteinExistence type="inferred from homology"/>
<dbReference type="PIRSF" id="PIRSF001434">
    <property type="entry name" value="CGS"/>
    <property type="match status" value="1"/>
</dbReference>
<evidence type="ECO:0000256" key="7">
    <source>
        <dbReference type="PIRSR" id="PIRSR001434-2"/>
    </source>
</evidence>
<dbReference type="PANTHER" id="PTHR11808">
    <property type="entry name" value="TRANS-SULFURATION ENZYME FAMILY MEMBER"/>
    <property type="match status" value="1"/>
</dbReference>
<dbReference type="RefSeq" id="WP_285664509.1">
    <property type="nucleotide sequence ID" value="NZ_BSTX01000003.1"/>
</dbReference>
<dbReference type="Proteomes" id="UP001165079">
    <property type="component" value="Unassembled WGS sequence"/>
</dbReference>
<dbReference type="GO" id="GO:0047982">
    <property type="term" value="F:homocysteine desulfhydrase activity"/>
    <property type="evidence" value="ECO:0007669"/>
    <property type="project" value="UniProtKB-EC"/>
</dbReference>
<dbReference type="InterPro" id="IPR015422">
    <property type="entry name" value="PyrdxlP-dep_Trfase_small"/>
</dbReference>
<comment type="caution">
    <text evidence="9">The sequence shown here is derived from an EMBL/GenBank/DDBJ whole genome shotgun (WGS) entry which is preliminary data.</text>
</comment>
<dbReference type="GO" id="GO:0019343">
    <property type="term" value="P:cysteine biosynthetic process via cystathionine"/>
    <property type="evidence" value="ECO:0007669"/>
    <property type="project" value="TreeGrafter"/>
</dbReference>
<keyword evidence="2 7" id="KW-0663">Pyridoxal phosphate</keyword>
<reference evidence="9" key="1">
    <citation type="submission" date="2023-03" db="EMBL/GenBank/DDBJ databases">
        <title>Actinorhabdospora filicis NBRC 111898.</title>
        <authorList>
            <person name="Ichikawa N."/>
            <person name="Sato H."/>
            <person name="Tonouchi N."/>
        </authorList>
    </citation>
    <scope>NUCLEOTIDE SEQUENCE</scope>
    <source>
        <strain evidence="9">NBRC 111898</strain>
    </source>
</reference>
<dbReference type="AlphaFoldDB" id="A0A9W6SNS4"/>
<keyword evidence="10" id="KW-1185">Reference proteome</keyword>
<protein>
    <recommendedName>
        <fullName evidence="3">homocysteine desulfhydrase</fullName>
        <ecNumber evidence="3">4.4.1.2</ecNumber>
    </recommendedName>
    <alternativeName>
        <fullName evidence="4">Homocysteine desulfhydrase</fullName>
    </alternativeName>
</protein>
<comment type="similarity">
    <text evidence="8">Belongs to the trans-sulfuration enzymes family.</text>
</comment>
<dbReference type="GO" id="GO:0004123">
    <property type="term" value="F:cystathionine gamma-lyase activity"/>
    <property type="evidence" value="ECO:0007669"/>
    <property type="project" value="TreeGrafter"/>
</dbReference>
<evidence type="ECO:0000256" key="8">
    <source>
        <dbReference type="RuleBase" id="RU362118"/>
    </source>
</evidence>
<organism evidence="9 10">
    <name type="scientific">Actinorhabdospora filicis</name>
    <dbReference type="NCBI Taxonomy" id="1785913"/>
    <lineage>
        <taxon>Bacteria</taxon>
        <taxon>Bacillati</taxon>
        <taxon>Actinomycetota</taxon>
        <taxon>Actinomycetes</taxon>
        <taxon>Micromonosporales</taxon>
        <taxon>Micromonosporaceae</taxon>
        <taxon>Actinorhabdospora</taxon>
    </lineage>
</organism>
<feature type="modified residue" description="N6-(pyridoxal phosphate)lysine" evidence="7">
    <location>
        <position position="208"/>
    </location>
</feature>
<comment type="catalytic activity">
    <reaction evidence="6">
        <text>L-methionine + H2O = methanethiol + 2-oxobutanoate + NH4(+)</text>
        <dbReference type="Rhea" id="RHEA:23800"/>
        <dbReference type="ChEBI" id="CHEBI:15377"/>
        <dbReference type="ChEBI" id="CHEBI:16007"/>
        <dbReference type="ChEBI" id="CHEBI:16763"/>
        <dbReference type="ChEBI" id="CHEBI:28938"/>
        <dbReference type="ChEBI" id="CHEBI:57844"/>
        <dbReference type="EC" id="4.4.1.11"/>
    </reaction>
    <physiologicalReaction direction="left-to-right" evidence="6">
        <dbReference type="Rhea" id="RHEA:23801"/>
    </physiologicalReaction>
</comment>
<dbReference type="InterPro" id="IPR000277">
    <property type="entry name" value="Cys/Met-Metab_PyrdxlP-dep_enz"/>
</dbReference>
<accession>A0A9W6SNS4</accession>
<evidence type="ECO:0000256" key="6">
    <source>
        <dbReference type="ARBA" id="ARBA00052699"/>
    </source>
</evidence>
<dbReference type="EMBL" id="BSTX01000003">
    <property type="protein sequence ID" value="GLZ79351.1"/>
    <property type="molecule type" value="Genomic_DNA"/>
</dbReference>
<evidence type="ECO:0000256" key="5">
    <source>
        <dbReference type="ARBA" id="ARBA00048780"/>
    </source>
</evidence>
<evidence type="ECO:0000256" key="2">
    <source>
        <dbReference type="ARBA" id="ARBA00022898"/>
    </source>
</evidence>
<gene>
    <name evidence="9" type="primary">metB</name>
    <name evidence="9" type="ORF">Afil01_41580</name>
</gene>
<dbReference type="Gene3D" id="3.40.640.10">
    <property type="entry name" value="Type I PLP-dependent aspartate aminotransferase-like (Major domain)"/>
    <property type="match status" value="1"/>
</dbReference>
<evidence type="ECO:0000313" key="10">
    <source>
        <dbReference type="Proteomes" id="UP001165079"/>
    </source>
</evidence>
<evidence type="ECO:0000256" key="3">
    <source>
        <dbReference type="ARBA" id="ARBA00047175"/>
    </source>
</evidence>
<dbReference type="EC" id="4.4.1.2" evidence="3"/>
<comment type="cofactor">
    <cofactor evidence="1 8">
        <name>pyridoxal 5'-phosphate</name>
        <dbReference type="ChEBI" id="CHEBI:597326"/>
    </cofactor>
</comment>
<dbReference type="GO" id="GO:0005737">
    <property type="term" value="C:cytoplasm"/>
    <property type="evidence" value="ECO:0007669"/>
    <property type="project" value="TreeGrafter"/>
</dbReference>
<sequence length="383" mass="39464">MTQTHGFATRAVHAGRDDLAELGVHAVPIDLSTTYPAVDCALEAARIEEFAAGRQPEGSPIYQRLHNPTVARFEAALAELEGAEAGVAFASGMAAMSACLLAVAAAGKPHVVAVRPLYGGSDHLLGSGLLGTSVTWVDADGVAGAIRPDTGLVVVETPANPTLTELDLAELSRAAGAVPLLADNTFATPVLQRPIEHGASIVLHSATKFLGGHGDVLGGIVACDEAFARRVRQIRVATGGIMHPLAAYLLVRGLSTLPVRVKAAQASAHELALRLREHPAVGEVHYPGLAEGRPGQMSGGGALVAFATPNAAKVVAAVELITPAVSLGSVDTLIQHPSSLTHRVVGEADRHAGGIGEDLLRISVGLEDVEDLWADLAQALDRS</sequence>